<accession>A0A6M3JVB3</accession>
<dbReference type="PANTHER" id="PTHR30337:SF0">
    <property type="entry name" value="NUCLEASE SBCCD SUBUNIT D"/>
    <property type="match status" value="1"/>
</dbReference>
<dbReference type="InterPro" id="IPR050535">
    <property type="entry name" value="DNA_Repair-Maintenance_Comp"/>
</dbReference>
<dbReference type="EMBL" id="MT141973">
    <property type="protein sequence ID" value="QJA72715.1"/>
    <property type="molecule type" value="Genomic_DNA"/>
</dbReference>
<protein>
    <submittedName>
        <fullName evidence="2">Putative calcineurin-like phosphoesterase</fullName>
    </submittedName>
</protein>
<gene>
    <name evidence="2" type="ORF">MM415A02628_0002</name>
</gene>
<evidence type="ECO:0000259" key="1">
    <source>
        <dbReference type="Pfam" id="PF00149"/>
    </source>
</evidence>
<sequence>MRTIISGDNHIYKDNIEEQKLIFPEIMSYEADRVIFLGDYYDRKLLTSEELVFGTSIMKQFKDKYKEVYVLEGNHDKDTIKYLISLGIDVRDNLVLDNNYYGHFFVEESMKAFNSAKRSLSELEQYDRVFLGHQHSFQILGKHRFHVGSPLWIDFGEVNDVSKSIIILEDDKINIIELKTPIPMIDVFQIKDLGKLDNRNKVRYVIKDFKQLKKEANKLEDYRKKFYSFKIKLDFENKEETLEISPKKDINEIVEEWLKSISDKEVKEELSLTFKENDGN</sequence>
<dbReference type="PANTHER" id="PTHR30337">
    <property type="entry name" value="COMPONENT OF ATP-DEPENDENT DSDNA EXONUCLEASE"/>
    <property type="match status" value="1"/>
</dbReference>
<dbReference type="GO" id="GO:0016787">
    <property type="term" value="F:hydrolase activity"/>
    <property type="evidence" value="ECO:0007669"/>
    <property type="project" value="InterPro"/>
</dbReference>
<proteinExistence type="predicted"/>
<dbReference type="SUPFAM" id="SSF56300">
    <property type="entry name" value="Metallo-dependent phosphatases"/>
    <property type="match status" value="1"/>
</dbReference>
<dbReference type="Pfam" id="PF00149">
    <property type="entry name" value="Metallophos"/>
    <property type="match status" value="1"/>
</dbReference>
<dbReference type="InterPro" id="IPR004843">
    <property type="entry name" value="Calcineurin-like_PHP"/>
</dbReference>
<feature type="domain" description="Calcineurin-like phosphoesterase" evidence="1">
    <location>
        <begin position="1"/>
        <end position="205"/>
    </location>
</feature>
<name>A0A6M3JVB3_9ZZZZ</name>
<evidence type="ECO:0000313" key="2">
    <source>
        <dbReference type="EMBL" id="QJA72715.1"/>
    </source>
</evidence>
<dbReference type="Gene3D" id="3.60.21.10">
    <property type="match status" value="2"/>
</dbReference>
<organism evidence="2">
    <name type="scientific">viral metagenome</name>
    <dbReference type="NCBI Taxonomy" id="1070528"/>
    <lineage>
        <taxon>unclassified sequences</taxon>
        <taxon>metagenomes</taxon>
        <taxon>organismal metagenomes</taxon>
    </lineage>
</organism>
<reference evidence="2" key="1">
    <citation type="submission" date="2020-03" db="EMBL/GenBank/DDBJ databases">
        <title>The deep terrestrial virosphere.</title>
        <authorList>
            <person name="Holmfeldt K."/>
            <person name="Nilsson E."/>
            <person name="Simone D."/>
            <person name="Lopez-Fernandez M."/>
            <person name="Wu X."/>
            <person name="de Brujin I."/>
            <person name="Lundin D."/>
            <person name="Andersson A."/>
            <person name="Bertilsson S."/>
            <person name="Dopson M."/>
        </authorList>
    </citation>
    <scope>NUCLEOTIDE SEQUENCE</scope>
    <source>
        <strain evidence="2">MM415A02628</strain>
    </source>
</reference>
<dbReference type="InterPro" id="IPR029052">
    <property type="entry name" value="Metallo-depent_PP-like"/>
</dbReference>
<dbReference type="AlphaFoldDB" id="A0A6M3JVB3"/>